<dbReference type="AlphaFoldDB" id="A0A9Q9DB42"/>
<dbReference type="PROSITE" id="PS51257">
    <property type="entry name" value="PROKAR_LIPOPROTEIN"/>
    <property type="match status" value="1"/>
</dbReference>
<feature type="chain" id="PRO_5040145055" evidence="1">
    <location>
        <begin position="24"/>
        <end position="259"/>
    </location>
</feature>
<dbReference type="EMBL" id="CP098807">
    <property type="protein sequence ID" value="USJ24622.1"/>
    <property type="molecule type" value="Genomic_DNA"/>
</dbReference>
<proteinExistence type="predicted"/>
<dbReference type="Proteomes" id="UP001055460">
    <property type="component" value="Chromosome"/>
</dbReference>
<evidence type="ECO:0000313" key="2">
    <source>
        <dbReference type="EMBL" id="USJ24622.1"/>
    </source>
</evidence>
<feature type="signal peptide" evidence="1">
    <location>
        <begin position="1"/>
        <end position="23"/>
    </location>
</feature>
<dbReference type="OrthoDB" id="8421268at2"/>
<keyword evidence="1" id="KW-0732">Signal</keyword>
<dbReference type="RefSeq" id="WP_143034212.1">
    <property type="nucleotide sequence ID" value="NZ_CP098807.1"/>
</dbReference>
<reference evidence="2" key="1">
    <citation type="submission" date="2022-06" db="EMBL/GenBank/DDBJ databases">
        <title>Physiological and biochemical characterization and genomic elucidation of a strain of the genus Ensifer adhaerens M8 that combines arsenic oxidation and chromium reduction.</title>
        <authorList>
            <person name="Li X."/>
            <person name="Yu c."/>
        </authorList>
    </citation>
    <scope>NUCLEOTIDE SEQUENCE</scope>
    <source>
        <strain evidence="2">M8</strain>
    </source>
</reference>
<evidence type="ECO:0000256" key="1">
    <source>
        <dbReference type="SAM" id="SignalP"/>
    </source>
</evidence>
<organism evidence="2 3">
    <name type="scientific">Ensifer adhaerens</name>
    <name type="common">Sinorhizobium morelense</name>
    <dbReference type="NCBI Taxonomy" id="106592"/>
    <lineage>
        <taxon>Bacteria</taxon>
        <taxon>Pseudomonadati</taxon>
        <taxon>Pseudomonadota</taxon>
        <taxon>Alphaproteobacteria</taxon>
        <taxon>Hyphomicrobiales</taxon>
        <taxon>Rhizobiaceae</taxon>
        <taxon>Sinorhizobium/Ensifer group</taxon>
        <taxon>Ensifer</taxon>
    </lineage>
</organism>
<sequence>MFRVIAAALATITISCCPGSPFAAPTNAVSGEQTLTPADLVPSPVFKLGMPIEELETLLERDFKDWERSETTRSLNNRKDPKLPAYAKAPYLQRIHITRLDQQQGFRRTYSLTLNSPLSGSRLYSVVYNVEALRPFNDLGSLSAVAQYLSAMWGSAHSGSHKGEFARLSYLFDRQGELVRDGDASCAPLYPALVRLDEKTPDEVERVIAMIDATNCGGNKSVHFRLQADGDTIVETTFFNTILAVNPRDVLKRVRYGQP</sequence>
<name>A0A9Q9DB42_ENSAD</name>
<accession>A0A9Q9DB42</accession>
<protein>
    <submittedName>
        <fullName evidence="2">Uncharacterized protein</fullName>
    </submittedName>
</protein>
<gene>
    <name evidence="2" type="ORF">NE863_06515</name>
</gene>
<evidence type="ECO:0000313" key="3">
    <source>
        <dbReference type="Proteomes" id="UP001055460"/>
    </source>
</evidence>